<accession>A0A2A4Y9G8</accession>
<organism evidence="2 4">
    <name type="scientific">Aerophobetes bacterium</name>
    <dbReference type="NCBI Taxonomy" id="2030807"/>
    <lineage>
        <taxon>Bacteria</taxon>
        <taxon>Candidatus Aerophobota</taxon>
    </lineage>
</organism>
<reference evidence="4" key="1">
    <citation type="submission" date="2017-08" db="EMBL/GenBank/DDBJ databases">
        <title>A dynamic microbial community with high functional redundancy inhabits the cold, oxic subseafloor aquifer.</title>
        <authorList>
            <person name="Tully B.J."/>
            <person name="Wheat C.G."/>
            <person name="Glazer B.T."/>
            <person name="Huber J.A."/>
        </authorList>
    </citation>
    <scope>NUCLEOTIDE SEQUENCE [LARGE SCALE GENOMIC DNA]</scope>
</reference>
<evidence type="ECO:0000313" key="2">
    <source>
        <dbReference type="EMBL" id="PCI91069.1"/>
    </source>
</evidence>
<comment type="caution">
    <text evidence="2">The sequence shown here is derived from an EMBL/GenBank/DDBJ whole genome shotgun (WGS) entry which is preliminary data.</text>
</comment>
<dbReference type="Gene3D" id="3.90.550.10">
    <property type="entry name" value="Spore Coat Polysaccharide Biosynthesis Protein SpsA, Chain A"/>
    <property type="match status" value="1"/>
</dbReference>
<evidence type="ECO:0000313" key="4">
    <source>
        <dbReference type="Proteomes" id="UP000217838"/>
    </source>
</evidence>
<proteinExistence type="predicted"/>
<dbReference type="EMBL" id="NVUU01000030">
    <property type="protein sequence ID" value="PCI94996.1"/>
    <property type="molecule type" value="Genomic_DNA"/>
</dbReference>
<dbReference type="EMBL" id="NVUU01000144">
    <property type="protein sequence ID" value="PCI91069.1"/>
    <property type="molecule type" value="Genomic_DNA"/>
</dbReference>
<dbReference type="CDD" id="cd00761">
    <property type="entry name" value="Glyco_tranf_GTA_type"/>
    <property type="match status" value="1"/>
</dbReference>
<reference evidence="2" key="2">
    <citation type="journal article" date="2018" name="ISME J.">
        <title>A dynamic microbial community with high functional redundancy inhabits the cold, oxic subseafloor aquifer.</title>
        <authorList>
            <person name="Tully B.J."/>
            <person name="Wheat C.G."/>
            <person name="Glazer B.T."/>
            <person name="Huber J.A."/>
        </authorList>
    </citation>
    <scope>NUCLEOTIDE SEQUENCE</scope>
    <source>
        <strain evidence="2">NORP81</strain>
    </source>
</reference>
<evidence type="ECO:0000259" key="1">
    <source>
        <dbReference type="Pfam" id="PF00535"/>
    </source>
</evidence>
<sequence>MKISFCIPTFNRCILLRQTIESILRLDDKNIEIIVSDNASTDDTEVYIKSLQGRHEHIRYHKWLNTVDCGKNLLKVVELATCDYCWLLTDDDIIQIDSLDNIRMILNLYPELSGISVNVEGFDKNLVKKKCIRYAHKMNESKYFDSFEECYNELGAWFGYWSALIVNRKRWEAARVNPKHLDFHGYHHLFLVCEMIRKNPKWFFLNQKCVAYRADSESYASEFGIFNRYKLDLYSYKKIGEDFFGQKSKVAKKICKRVLNSYSFWQLVSIKYMKGNLRLLFRLCILSLKYYKFHPEFWYKLLPLFFMPRPFLLALRYLYRRLIL</sequence>
<name>A0A2A4Y9G8_UNCAE</name>
<dbReference type="Proteomes" id="UP000217838">
    <property type="component" value="Unassembled WGS sequence"/>
</dbReference>
<dbReference type="AlphaFoldDB" id="A0A2A4Y9G8"/>
<dbReference type="SUPFAM" id="SSF53448">
    <property type="entry name" value="Nucleotide-diphospho-sugar transferases"/>
    <property type="match status" value="1"/>
</dbReference>
<dbReference type="InterPro" id="IPR029044">
    <property type="entry name" value="Nucleotide-diphossugar_trans"/>
</dbReference>
<dbReference type="Pfam" id="PF00535">
    <property type="entry name" value="Glycos_transf_2"/>
    <property type="match status" value="1"/>
</dbReference>
<dbReference type="InterPro" id="IPR001173">
    <property type="entry name" value="Glyco_trans_2-like"/>
</dbReference>
<dbReference type="PANTHER" id="PTHR22916:SF3">
    <property type="entry name" value="UDP-GLCNAC:BETAGAL BETA-1,3-N-ACETYLGLUCOSAMINYLTRANSFERASE-LIKE PROTEIN 1"/>
    <property type="match status" value="1"/>
</dbReference>
<dbReference type="PANTHER" id="PTHR22916">
    <property type="entry name" value="GLYCOSYLTRANSFERASE"/>
    <property type="match status" value="1"/>
</dbReference>
<evidence type="ECO:0000313" key="3">
    <source>
        <dbReference type="EMBL" id="PCI94996.1"/>
    </source>
</evidence>
<gene>
    <name evidence="3" type="ORF">COB11_03200</name>
    <name evidence="2" type="ORF">COB11_08720</name>
</gene>
<protein>
    <recommendedName>
        <fullName evidence="1">Glycosyltransferase 2-like domain-containing protein</fullName>
    </recommendedName>
</protein>
<dbReference type="GO" id="GO:0016758">
    <property type="term" value="F:hexosyltransferase activity"/>
    <property type="evidence" value="ECO:0007669"/>
    <property type="project" value="UniProtKB-ARBA"/>
</dbReference>
<feature type="domain" description="Glycosyltransferase 2-like" evidence="1">
    <location>
        <begin position="4"/>
        <end position="101"/>
    </location>
</feature>